<evidence type="ECO:0000313" key="7">
    <source>
        <dbReference type="WBParaSite" id="SPAL_0001640500.1"/>
    </source>
</evidence>
<protein>
    <submittedName>
        <fullName evidence="7">Nefa_Nip30_N domain-containing protein</fullName>
    </submittedName>
</protein>
<organism evidence="6 7">
    <name type="scientific">Strongyloides papillosus</name>
    <name type="common">Intestinal threadworm</name>
    <dbReference type="NCBI Taxonomy" id="174720"/>
    <lineage>
        <taxon>Eukaryota</taxon>
        <taxon>Metazoa</taxon>
        <taxon>Ecdysozoa</taxon>
        <taxon>Nematoda</taxon>
        <taxon>Chromadorea</taxon>
        <taxon>Rhabditida</taxon>
        <taxon>Tylenchina</taxon>
        <taxon>Panagrolaimomorpha</taxon>
        <taxon>Strongyloidoidea</taxon>
        <taxon>Strongyloididae</taxon>
        <taxon>Strongyloides</taxon>
    </lineage>
</organism>
<dbReference type="InterPro" id="IPR019331">
    <property type="entry name" value="FAM192A/Fyv6_N"/>
</dbReference>
<dbReference type="GO" id="GO:0005634">
    <property type="term" value="C:nucleus"/>
    <property type="evidence" value="ECO:0007669"/>
    <property type="project" value="UniProtKB-SubCell"/>
</dbReference>
<evidence type="ECO:0000256" key="4">
    <source>
        <dbReference type="SAM" id="MobiDB-lite"/>
    </source>
</evidence>
<reference evidence="7" key="1">
    <citation type="submission" date="2017-02" db="UniProtKB">
        <authorList>
            <consortium name="WormBaseParasite"/>
        </authorList>
    </citation>
    <scope>IDENTIFICATION</scope>
</reference>
<comment type="subcellular location">
    <subcellularLocation>
        <location evidence="1">Nucleus</location>
    </subcellularLocation>
</comment>
<evidence type="ECO:0000259" key="5">
    <source>
        <dbReference type="Pfam" id="PF10187"/>
    </source>
</evidence>
<keyword evidence="2" id="KW-0539">Nucleus</keyword>
<evidence type="ECO:0000256" key="2">
    <source>
        <dbReference type="ARBA" id="ARBA00023242"/>
    </source>
</evidence>
<dbReference type="WBParaSite" id="SPAL_0001640500.1">
    <property type="protein sequence ID" value="SPAL_0001640500.1"/>
    <property type="gene ID" value="SPAL_0001640500"/>
</dbReference>
<evidence type="ECO:0000256" key="3">
    <source>
        <dbReference type="SAM" id="Coils"/>
    </source>
</evidence>
<dbReference type="STRING" id="174720.A0A0N5CEW8"/>
<sequence>MSSGFVTAGKASENDSSEKELIDRRPLYERLREAKEKAQQEKEDAEKLANTLSVVTEDDSEFYEELNKKVYLLNKQKQADEKDIINKIKIKEAKEQIDNINIDLPDDIDDEREIAESKKAPSSAKVSSQAQLLGNILKRKSKDDSSVEKKKVDLKIVDYGSSSSDDD</sequence>
<feature type="region of interest" description="Disordered" evidence="4">
    <location>
        <begin position="1"/>
        <end position="27"/>
    </location>
</feature>
<keyword evidence="6" id="KW-1185">Reference proteome</keyword>
<proteinExistence type="predicted"/>
<feature type="coiled-coil region" evidence="3">
    <location>
        <begin position="28"/>
        <end position="58"/>
    </location>
</feature>
<evidence type="ECO:0000256" key="1">
    <source>
        <dbReference type="ARBA" id="ARBA00004123"/>
    </source>
</evidence>
<dbReference type="Proteomes" id="UP000046392">
    <property type="component" value="Unplaced"/>
</dbReference>
<accession>A0A0N5CEW8</accession>
<dbReference type="AlphaFoldDB" id="A0A0N5CEW8"/>
<name>A0A0N5CEW8_STREA</name>
<evidence type="ECO:0000313" key="6">
    <source>
        <dbReference type="Proteomes" id="UP000046392"/>
    </source>
</evidence>
<feature type="compositionally biased region" description="Basic and acidic residues" evidence="4">
    <location>
        <begin position="12"/>
        <end position="27"/>
    </location>
</feature>
<feature type="domain" description="FAM192A/Fyv6 N-terminal" evidence="5">
    <location>
        <begin position="14"/>
        <end position="87"/>
    </location>
</feature>
<dbReference type="Pfam" id="PF10187">
    <property type="entry name" value="FAM192A_Fyv6_N"/>
    <property type="match status" value="1"/>
</dbReference>
<keyword evidence="3" id="KW-0175">Coiled coil</keyword>